<dbReference type="PANTHER" id="PTHR19944">
    <property type="entry name" value="MHC CLASS II-RELATED"/>
    <property type="match status" value="1"/>
</dbReference>
<feature type="compositionally biased region" description="Low complexity" evidence="6">
    <location>
        <begin position="117"/>
        <end position="130"/>
    </location>
</feature>
<evidence type="ECO:0000256" key="6">
    <source>
        <dbReference type="SAM" id="MobiDB-lite"/>
    </source>
</evidence>
<organism evidence="8 9">
    <name type="scientific">Rangifer tarandus platyrhynchus</name>
    <name type="common">Svalbard reindeer</name>
    <dbReference type="NCBI Taxonomy" id="3082113"/>
    <lineage>
        <taxon>Eukaryota</taxon>
        <taxon>Metazoa</taxon>
        <taxon>Chordata</taxon>
        <taxon>Craniata</taxon>
        <taxon>Vertebrata</taxon>
        <taxon>Euteleostomi</taxon>
        <taxon>Mammalia</taxon>
        <taxon>Eutheria</taxon>
        <taxon>Laurasiatheria</taxon>
        <taxon>Artiodactyla</taxon>
        <taxon>Ruminantia</taxon>
        <taxon>Pecora</taxon>
        <taxon>Cervidae</taxon>
        <taxon>Odocoileinae</taxon>
        <taxon>Rangifer</taxon>
    </lineage>
</organism>
<dbReference type="SMART" id="SM00921">
    <property type="entry name" value="MHC_II_beta"/>
    <property type="match status" value="1"/>
</dbReference>
<gene>
    <name evidence="8" type="ORF">MRATA1EN1_LOCUS17131</name>
</gene>
<evidence type="ECO:0000256" key="4">
    <source>
        <dbReference type="ARBA" id="ARBA00023157"/>
    </source>
</evidence>
<dbReference type="InterPro" id="IPR050160">
    <property type="entry name" value="MHC/Immunoglobulin"/>
</dbReference>
<keyword evidence="3" id="KW-1133">Transmembrane helix</keyword>
<dbReference type="InterPro" id="IPR007110">
    <property type="entry name" value="Ig-like_dom"/>
</dbReference>
<dbReference type="InterPro" id="IPR000353">
    <property type="entry name" value="MHC_II_b_N"/>
</dbReference>
<dbReference type="InterPro" id="IPR036179">
    <property type="entry name" value="Ig-like_dom_sf"/>
</dbReference>
<feature type="compositionally biased region" description="Pro residues" evidence="6">
    <location>
        <begin position="58"/>
        <end position="71"/>
    </location>
</feature>
<evidence type="ECO:0000259" key="7">
    <source>
        <dbReference type="PROSITE" id="PS50835"/>
    </source>
</evidence>
<evidence type="ECO:0000256" key="5">
    <source>
        <dbReference type="ARBA" id="ARBA00023180"/>
    </source>
</evidence>
<dbReference type="EMBL" id="OX459964">
    <property type="protein sequence ID" value="CAI9168169.1"/>
    <property type="molecule type" value="Genomic_DNA"/>
</dbReference>
<dbReference type="InterPro" id="IPR011162">
    <property type="entry name" value="MHC_I/II-like_Ag-recog"/>
</dbReference>
<keyword evidence="4" id="KW-1015">Disulfide bond</keyword>
<comment type="subcellular location">
    <subcellularLocation>
        <location evidence="1">Membrane</location>
        <topology evidence="1">Single-pass type I membrane protein</topology>
    </subcellularLocation>
</comment>
<feature type="domain" description="Ig-like" evidence="7">
    <location>
        <begin position="345"/>
        <end position="400"/>
    </location>
</feature>
<feature type="region of interest" description="Disordered" evidence="6">
    <location>
        <begin position="215"/>
        <end position="236"/>
    </location>
</feature>
<dbReference type="Proteomes" id="UP001176941">
    <property type="component" value="Chromosome 28"/>
</dbReference>
<keyword evidence="3" id="KW-0472">Membrane</keyword>
<accession>A0ABN8Z311</accession>
<dbReference type="PROSITE" id="PS50835">
    <property type="entry name" value="IG_LIKE"/>
    <property type="match status" value="1"/>
</dbReference>
<reference evidence="8" key="1">
    <citation type="submission" date="2023-04" db="EMBL/GenBank/DDBJ databases">
        <authorList>
            <consortium name="ELIXIR-Norway"/>
        </authorList>
    </citation>
    <scope>NUCLEOTIDE SEQUENCE [LARGE SCALE GENOMIC DNA]</scope>
</reference>
<sequence length="400" mass="43850">MGSGHFPRCTFTQCCPERCPGYPVLISTSLLGPKAFGRTEGAGKPDHLQPHSLKEVPRPPPHTRPRPPPSSQEPEGVRPAPELPGSRAPGRRGRGVRGRGRCVSPVSAPGFRSHQLPSGSSGVSPSCSEAPARRRRFAPLSPRRARLRKLLQPVSGSGPGGQQAARDTYWRRKGGSEGLPADVLTKHSQEAGAAAGRQRSWGAQRWCLCGGRSQEEAMVGPRPGRTWRRQESRVAKRSPIGSGAELVFPARLAGDADPGSAGRGAAGGRRHVRPGRPYIYNREEQVRFDSLVGEYRARTEMGRPAAERWNRWPHALQRARAAVRTFCASNYRFFASLTVQRRVEPEVTVYPAKTQPLQQHSLLVCSVNGFYPGHVEVRWFRNGREEEAGVVSTGLIRCLK</sequence>
<feature type="compositionally biased region" description="Basic residues" evidence="6">
    <location>
        <begin position="133"/>
        <end position="149"/>
    </location>
</feature>
<dbReference type="PANTHER" id="PTHR19944:SF99">
    <property type="entry name" value="HLA CLASS II HISTOCOMPATIBILITY ANTIGEN, DRB1 BETA CHAIN"/>
    <property type="match status" value="1"/>
</dbReference>
<keyword evidence="9" id="KW-1185">Reference proteome</keyword>
<dbReference type="SUPFAM" id="SSF54452">
    <property type="entry name" value="MHC antigen-recognition domain"/>
    <property type="match status" value="1"/>
</dbReference>
<evidence type="ECO:0000256" key="3">
    <source>
        <dbReference type="ARBA" id="ARBA00022989"/>
    </source>
</evidence>
<feature type="compositionally biased region" description="Basic and acidic residues" evidence="6">
    <location>
        <begin position="41"/>
        <end position="57"/>
    </location>
</feature>
<feature type="compositionally biased region" description="Basic residues" evidence="6">
    <location>
        <begin position="89"/>
        <end position="100"/>
    </location>
</feature>
<dbReference type="SUPFAM" id="SSF48726">
    <property type="entry name" value="Immunoglobulin"/>
    <property type="match status" value="1"/>
</dbReference>
<feature type="region of interest" description="Disordered" evidence="6">
    <location>
        <begin position="255"/>
        <end position="274"/>
    </location>
</feature>
<protein>
    <recommendedName>
        <fullName evidence="7">Ig-like domain-containing protein</fullName>
    </recommendedName>
</protein>
<dbReference type="InterPro" id="IPR013783">
    <property type="entry name" value="Ig-like_fold"/>
</dbReference>
<dbReference type="InterPro" id="IPR003597">
    <property type="entry name" value="Ig_C1-set"/>
</dbReference>
<dbReference type="Gene3D" id="3.10.320.10">
    <property type="entry name" value="Class II Histocompatibility Antigen, M Beta Chain, Chain B, domain 1"/>
    <property type="match status" value="1"/>
</dbReference>
<feature type="region of interest" description="Disordered" evidence="6">
    <location>
        <begin position="36"/>
        <end position="181"/>
    </location>
</feature>
<keyword evidence="5" id="KW-0325">Glycoprotein</keyword>
<name>A0ABN8Z311_RANTA</name>
<proteinExistence type="predicted"/>
<evidence type="ECO:0000256" key="2">
    <source>
        <dbReference type="ARBA" id="ARBA00022692"/>
    </source>
</evidence>
<dbReference type="Gene3D" id="2.60.40.10">
    <property type="entry name" value="Immunoglobulins"/>
    <property type="match status" value="1"/>
</dbReference>
<keyword evidence="2" id="KW-0812">Transmembrane</keyword>
<evidence type="ECO:0000313" key="9">
    <source>
        <dbReference type="Proteomes" id="UP001176941"/>
    </source>
</evidence>
<dbReference type="Pfam" id="PF07654">
    <property type="entry name" value="C1-set"/>
    <property type="match status" value="1"/>
</dbReference>
<evidence type="ECO:0000256" key="1">
    <source>
        <dbReference type="ARBA" id="ARBA00004479"/>
    </source>
</evidence>
<dbReference type="InterPro" id="IPR014745">
    <property type="entry name" value="MHC_II_a/b_N"/>
</dbReference>
<evidence type="ECO:0000313" key="8">
    <source>
        <dbReference type="EMBL" id="CAI9168169.1"/>
    </source>
</evidence>
<dbReference type="Pfam" id="PF00969">
    <property type="entry name" value="MHC_II_beta"/>
    <property type="match status" value="1"/>
</dbReference>